<evidence type="ECO:0000313" key="2">
    <source>
        <dbReference type="EMBL" id="NYH23820.1"/>
    </source>
</evidence>
<feature type="domain" description="THIF-type NAD/FAD binding fold" evidence="1">
    <location>
        <begin position="163"/>
        <end position="416"/>
    </location>
</feature>
<dbReference type="PANTHER" id="PTHR10953:SF247">
    <property type="entry name" value="SLL6053 PROTEIN"/>
    <property type="match status" value="1"/>
</dbReference>
<dbReference type="InterPro" id="IPR000594">
    <property type="entry name" value="ThiF_NAD_FAD-bd"/>
</dbReference>
<protein>
    <submittedName>
        <fullName evidence="2">Molybdopterin/thiamine biosynthesis adenylyltransferase</fullName>
    </submittedName>
</protein>
<gene>
    <name evidence="2" type="ORF">GGD40_003299</name>
</gene>
<name>A0A7Y9WP49_9BURK</name>
<dbReference type="EMBL" id="JACCAS010000001">
    <property type="protein sequence ID" value="NYH23820.1"/>
    <property type="molecule type" value="Genomic_DNA"/>
</dbReference>
<dbReference type="InterPro" id="IPR045886">
    <property type="entry name" value="ThiF/MoeB/HesA"/>
</dbReference>
<dbReference type="Proteomes" id="UP000540929">
    <property type="component" value="Unassembled WGS sequence"/>
</dbReference>
<keyword evidence="3" id="KW-1185">Reference proteome</keyword>
<dbReference type="GO" id="GO:0004792">
    <property type="term" value="F:thiosulfate-cyanide sulfurtransferase activity"/>
    <property type="evidence" value="ECO:0007669"/>
    <property type="project" value="TreeGrafter"/>
</dbReference>
<dbReference type="GO" id="GO:0016779">
    <property type="term" value="F:nucleotidyltransferase activity"/>
    <property type="evidence" value="ECO:0007669"/>
    <property type="project" value="UniProtKB-KW"/>
</dbReference>
<dbReference type="AlphaFoldDB" id="A0A7Y9WP49"/>
<dbReference type="Pfam" id="PF00899">
    <property type="entry name" value="ThiF"/>
    <property type="match status" value="1"/>
</dbReference>
<dbReference type="RefSeq" id="WP_179744257.1">
    <property type="nucleotide sequence ID" value="NZ_JACCAS010000001.1"/>
</dbReference>
<dbReference type="GO" id="GO:0008641">
    <property type="term" value="F:ubiquitin-like modifier activating enzyme activity"/>
    <property type="evidence" value="ECO:0007669"/>
    <property type="project" value="InterPro"/>
</dbReference>
<comment type="caution">
    <text evidence="2">The sequence shown here is derived from an EMBL/GenBank/DDBJ whole genome shotgun (WGS) entry which is preliminary data.</text>
</comment>
<dbReference type="SUPFAM" id="SSF69572">
    <property type="entry name" value="Activating enzymes of the ubiquitin-like proteins"/>
    <property type="match status" value="1"/>
</dbReference>
<keyword evidence="2" id="KW-0808">Transferase</keyword>
<organism evidence="2 3">
    <name type="scientific">Paraburkholderia bryophila</name>
    <dbReference type="NCBI Taxonomy" id="420952"/>
    <lineage>
        <taxon>Bacteria</taxon>
        <taxon>Pseudomonadati</taxon>
        <taxon>Pseudomonadota</taxon>
        <taxon>Betaproteobacteria</taxon>
        <taxon>Burkholderiales</taxon>
        <taxon>Burkholderiaceae</taxon>
        <taxon>Paraburkholderia</taxon>
    </lineage>
</organism>
<dbReference type="GO" id="GO:0005737">
    <property type="term" value="C:cytoplasm"/>
    <property type="evidence" value="ECO:0007669"/>
    <property type="project" value="TreeGrafter"/>
</dbReference>
<dbReference type="InterPro" id="IPR035985">
    <property type="entry name" value="Ubiquitin-activating_enz"/>
</dbReference>
<evidence type="ECO:0000313" key="3">
    <source>
        <dbReference type="Proteomes" id="UP000540929"/>
    </source>
</evidence>
<evidence type="ECO:0000259" key="1">
    <source>
        <dbReference type="Pfam" id="PF00899"/>
    </source>
</evidence>
<dbReference type="PANTHER" id="PTHR10953">
    <property type="entry name" value="UBIQUITIN-ACTIVATING ENZYME E1"/>
    <property type="match status" value="1"/>
</dbReference>
<dbReference type="Gene3D" id="3.40.50.720">
    <property type="entry name" value="NAD(P)-binding Rossmann-like Domain"/>
    <property type="match status" value="1"/>
</dbReference>
<reference evidence="2 3" key="1">
    <citation type="submission" date="2020-07" db="EMBL/GenBank/DDBJ databases">
        <title>Exploring microbial biodiversity for novel pathways involved in the catabolism of aromatic compounds derived from lignin.</title>
        <authorList>
            <person name="Elkins J."/>
        </authorList>
    </citation>
    <scope>NUCLEOTIDE SEQUENCE [LARGE SCALE GENOMIC DNA]</scope>
    <source>
        <strain evidence="2 3">H2C3C</strain>
    </source>
</reference>
<proteinExistence type="predicted"/>
<keyword evidence="2" id="KW-0548">Nucleotidyltransferase</keyword>
<accession>A0A7Y9WP49</accession>
<sequence length="440" mass="47374">MSELVISAPTLYYLTESLGADVERGAVLYLTRDLVGDRYLVRKVELAQPEDCLRASAIEITFAPQFLTRVTRRAREDGFSLAVLHTHPSGYSDFSPVDDETEAGLLGFMRDRNPEHDCFSVVLCNGQLIARKFAATERVDVRVVGAEVLLPGRAGEIQQDERYDRQMRAFGEEGQAILSSMTVAIVGLGGTGSVAAQQLAHLGVGSFVLIDSDVIEKTNLNRVVGTVEKSVGQKKVNVAAQMLELINPKVRVSCYIGSVISDGASALLRNADCIFICTDSHSSRAFVSEFAYQYLVPAIDVGVGINTRDGEVHAMTGRTQMLAPGLPCLVCSNALDPRRIREELMTEAQRAADPYFNEGGVKQPAVISLNSAIVSLAVTMLLGAFTAIPARARWQSYDGVAGTVRLLRTSPQQDCGVCGADGVVGAGDSRRLTFLPAEGL</sequence>